<reference evidence="6" key="1">
    <citation type="submission" date="2020-11" db="EMBL/GenBank/DDBJ databases">
        <title>Azospira inquinata sp. nov.</title>
        <authorList>
            <person name="Moe W.M."/>
            <person name="Mikes M.C."/>
        </authorList>
    </citation>
    <scope>NUCLEOTIDE SEQUENCE</scope>
    <source>
        <strain evidence="6">Azo-3</strain>
    </source>
</reference>
<dbReference type="Proteomes" id="UP000683428">
    <property type="component" value="Chromosome"/>
</dbReference>
<evidence type="ECO:0000313" key="6">
    <source>
        <dbReference type="EMBL" id="QWT48501.1"/>
    </source>
</evidence>
<name>A0A975SLF1_9RHOO</name>
<dbReference type="GO" id="GO:0046872">
    <property type="term" value="F:metal ion binding"/>
    <property type="evidence" value="ECO:0007669"/>
    <property type="project" value="UniProtKB-KW"/>
</dbReference>
<dbReference type="EMBL" id="CP064782">
    <property type="protein sequence ID" value="QWT48501.1"/>
    <property type="molecule type" value="Genomic_DNA"/>
</dbReference>
<dbReference type="GO" id="GO:0020037">
    <property type="term" value="F:heme binding"/>
    <property type="evidence" value="ECO:0007669"/>
    <property type="project" value="InterPro"/>
</dbReference>
<dbReference type="InterPro" id="IPR009056">
    <property type="entry name" value="Cyt_c-like_dom"/>
</dbReference>
<organism evidence="6 7">
    <name type="scientific">Azospira inquinata</name>
    <dbReference type="NCBI Taxonomy" id="2785627"/>
    <lineage>
        <taxon>Bacteria</taxon>
        <taxon>Pseudomonadati</taxon>
        <taxon>Pseudomonadota</taxon>
        <taxon>Betaproteobacteria</taxon>
        <taxon>Rhodocyclales</taxon>
        <taxon>Rhodocyclaceae</taxon>
        <taxon>Azospira</taxon>
    </lineage>
</organism>
<keyword evidence="1 3" id="KW-0479">Metal-binding</keyword>
<dbReference type="AlphaFoldDB" id="A0A975SLF1"/>
<dbReference type="PROSITE" id="PS51007">
    <property type="entry name" value="CYTC"/>
    <property type="match status" value="1"/>
</dbReference>
<proteinExistence type="predicted"/>
<keyword evidence="3" id="KW-0349">Heme</keyword>
<gene>
    <name evidence="6" type="ORF">Azoinq_11650</name>
</gene>
<evidence type="ECO:0000313" key="7">
    <source>
        <dbReference type="Proteomes" id="UP000683428"/>
    </source>
</evidence>
<dbReference type="GO" id="GO:0009055">
    <property type="term" value="F:electron transfer activity"/>
    <property type="evidence" value="ECO:0007669"/>
    <property type="project" value="InterPro"/>
</dbReference>
<dbReference type="Pfam" id="PF00034">
    <property type="entry name" value="Cytochrom_C"/>
    <property type="match status" value="1"/>
</dbReference>
<dbReference type="PANTHER" id="PTHR35008:SF9">
    <property type="entry name" value="CYTOCHROME C DOMAIN-CONTAINING PROTEIN"/>
    <property type="match status" value="1"/>
</dbReference>
<evidence type="ECO:0000256" key="3">
    <source>
        <dbReference type="PROSITE-ProRule" id="PRU00433"/>
    </source>
</evidence>
<dbReference type="KEGG" id="aiq:Azoinq_11650"/>
<evidence type="ECO:0000256" key="4">
    <source>
        <dbReference type="SAM" id="MobiDB-lite"/>
    </source>
</evidence>
<evidence type="ECO:0000256" key="2">
    <source>
        <dbReference type="ARBA" id="ARBA00023004"/>
    </source>
</evidence>
<keyword evidence="7" id="KW-1185">Reference proteome</keyword>
<protein>
    <submittedName>
        <fullName evidence="6">C-type cytochrome</fullName>
    </submittedName>
</protein>
<feature type="region of interest" description="Disordered" evidence="4">
    <location>
        <begin position="286"/>
        <end position="309"/>
    </location>
</feature>
<dbReference type="InterPro" id="IPR051459">
    <property type="entry name" value="Cytochrome_c-type_DH"/>
</dbReference>
<keyword evidence="2 3" id="KW-0408">Iron</keyword>
<sequence length="309" mass="33184">MSEESTMKTTKTIRQRPGLRPLTLACLGILVSLGALNLPARADNDGAQAKAPANLPKIRAPHDSALPPGPQGDQIRYGRRLLTETKRLLPDHVGDALNCTSCHLAGGKTPKGSPFVGVAHRYPAYNPRAGRVVTLEERINGCFLRSMNGSKVPPESKEMQAMVAYMNWLSKDTPANGKVQGGGVGKINKDLLPDPVNGKRVYDAQCAVCHGQNGEGVKNARGEYVFPPLWGKDSFNVGAGMARTYTAAAFVKNNMPIGHGLNAPLGQGGVLNDQEAVDVAEYFSHQPRPDFPAKVNDWPKGGKPKDARY</sequence>
<accession>A0A975SLF1</accession>
<feature type="domain" description="Cytochrome c" evidence="5">
    <location>
        <begin position="193"/>
        <end position="287"/>
    </location>
</feature>
<evidence type="ECO:0000256" key="1">
    <source>
        <dbReference type="ARBA" id="ARBA00022723"/>
    </source>
</evidence>
<dbReference type="PANTHER" id="PTHR35008">
    <property type="entry name" value="BLL4482 PROTEIN-RELATED"/>
    <property type="match status" value="1"/>
</dbReference>
<dbReference type="Pfam" id="PF21342">
    <property type="entry name" value="SoxA-TsdA_cyt-c"/>
    <property type="match status" value="1"/>
</dbReference>
<evidence type="ECO:0000259" key="5">
    <source>
        <dbReference type="PROSITE" id="PS51007"/>
    </source>
</evidence>